<dbReference type="Proteomes" id="UP000029228">
    <property type="component" value="Unassembled WGS sequence"/>
</dbReference>
<dbReference type="AlphaFoldDB" id="A0A090S625"/>
<proteinExistence type="predicted"/>
<sequence length="75" mass="8319">MEVDANRKRIGLSMRYPMNLVRTTVPLAEVKPLATTVGLSVSAHQDKSQATVRWAVHLQQPLPKPRNNALADNTD</sequence>
<accession>A0A090S625</accession>
<dbReference type="EMBL" id="BBMR01000019">
    <property type="protein sequence ID" value="GAL23200.1"/>
    <property type="molecule type" value="Genomic_DNA"/>
</dbReference>
<name>A0A090S625_9VIBR</name>
<gene>
    <name evidence="1" type="ORF">JCM19235_7095</name>
</gene>
<reference evidence="1 2" key="2">
    <citation type="submission" date="2014-09" db="EMBL/GenBank/DDBJ databases">
        <authorList>
            <consortium name="NBRP consortium"/>
            <person name="Sawabe T."/>
            <person name="Meirelles P."/>
            <person name="Nakanishi M."/>
            <person name="Sayaka M."/>
            <person name="Hattori M."/>
            <person name="Ohkuma M."/>
        </authorList>
    </citation>
    <scope>NUCLEOTIDE SEQUENCE [LARGE SCALE GENOMIC DNA]</scope>
    <source>
        <strain evidence="2">JCM19235</strain>
    </source>
</reference>
<keyword evidence="2" id="KW-1185">Reference proteome</keyword>
<comment type="caution">
    <text evidence="1">The sequence shown here is derived from an EMBL/GenBank/DDBJ whole genome shotgun (WGS) entry which is preliminary data.</text>
</comment>
<evidence type="ECO:0000313" key="1">
    <source>
        <dbReference type="EMBL" id="GAL23200.1"/>
    </source>
</evidence>
<protein>
    <submittedName>
        <fullName evidence="1">Uncharacterized protein</fullName>
    </submittedName>
</protein>
<reference evidence="1 2" key="1">
    <citation type="submission" date="2014-09" db="EMBL/GenBank/DDBJ databases">
        <title>Vibrio maritimus JCM 19235. (C45) whole genome shotgun sequence.</title>
        <authorList>
            <person name="Sawabe T."/>
            <person name="Meirelles P."/>
            <person name="Nakanishi M."/>
            <person name="Sayaka M."/>
            <person name="Hattori M."/>
            <person name="Ohkuma M."/>
        </authorList>
    </citation>
    <scope>NUCLEOTIDE SEQUENCE [LARGE SCALE GENOMIC DNA]</scope>
    <source>
        <strain evidence="2">JCM19235</strain>
    </source>
</reference>
<organism evidence="1 2">
    <name type="scientific">Vibrio maritimus</name>
    <dbReference type="NCBI Taxonomy" id="990268"/>
    <lineage>
        <taxon>Bacteria</taxon>
        <taxon>Pseudomonadati</taxon>
        <taxon>Pseudomonadota</taxon>
        <taxon>Gammaproteobacteria</taxon>
        <taxon>Vibrionales</taxon>
        <taxon>Vibrionaceae</taxon>
        <taxon>Vibrio</taxon>
    </lineage>
</organism>
<evidence type="ECO:0000313" key="2">
    <source>
        <dbReference type="Proteomes" id="UP000029228"/>
    </source>
</evidence>